<proteinExistence type="predicted"/>
<sequence length="61" mass="6751">MSSFRISKFNSNEQASAASKVLYNAHKLNNITIGPMSNITNDSILVYTNGLWSYTGYISSE</sequence>
<protein>
    <submittedName>
        <fullName evidence="1">Uncharacterized protein</fullName>
    </submittedName>
</protein>
<dbReference type="EMBL" id="MN740295">
    <property type="protein sequence ID" value="QHT98730.1"/>
    <property type="molecule type" value="Genomic_DNA"/>
</dbReference>
<dbReference type="AlphaFoldDB" id="A0A6C0J1S9"/>
<accession>A0A6C0J1S9</accession>
<name>A0A6C0J1S9_9ZZZZ</name>
<evidence type="ECO:0000313" key="1">
    <source>
        <dbReference type="EMBL" id="QHT98730.1"/>
    </source>
</evidence>
<organism evidence="1">
    <name type="scientific">viral metagenome</name>
    <dbReference type="NCBI Taxonomy" id="1070528"/>
    <lineage>
        <taxon>unclassified sequences</taxon>
        <taxon>metagenomes</taxon>
        <taxon>organismal metagenomes</taxon>
    </lineage>
</organism>
<reference evidence="1" key="1">
    <citation type="journal article" date="2020" name="Nature">
        <title>Giant virus diversity and host interactions through global metagenomics.</title>
        <authorList>
            <person name="Schulz F."/>
            <person name="Roux S."/>
            <person name="Paez-Espino D."/>
            <person name="Jungbluth S."/>
            <person name="Walsh D.A."/>
            <person name="Denef V.J."/>
            <person name="McMahon K.D."/>
            <person name="Konstantinidis K.T."/>
            <person name="Eloe-Fadrosh E.A."/>
            <person name="Kyrpides N.C."/>
            <person name="Woyke T."/>
        </authorList>
    </citation>
    <scope>NUCLEOTIDE SEQUENCE</scope>
    <source>
        <strain evidence="1">GVMAG-M-3300025676-16</strain>
    </source>
</reference>